<feature type="signal peptide" evidence="9">
    <location>
        <begin position="1"/>
        <end position="19"/>
    </location>
</feature>
<dbReference type="InterPro" id="IPR005467">
    <property type="entry name" value="His_kinase_dom"/>
</dbReference>
<dbReference type="Pfam" id="PF07494">
    <property type="entry name" value="Reg_prop"/>
    <property type="match status" value="4"/>
</dbReference>
<evidence type="ECO:0000313" key="13">
    <source>
        <dbReference type="EMBL" id="AUC23544.1"/>
    </source>
</evidence>
<keyword evidence="13" id="KW-0418">Kinase</keyword>
<dbReference type="Pfam" id="PF02518">
    <property type="entry name" value="HATPase_c"/>
    <property type="match status" value="1"/>
</dbReference>
<dbReference type="Gene3D" id="1.10.287.130">
    <property type="match status" value="1"/>
</dbReference>
<sequence>MKNIYFYFLLFIISFSSNAQKLDLKFNTVEYNDNFPQSNISVITQSKRGFIWMGTDNGLLRYDGYNFIRYYTKNREDGTISDNKINTIYEDVNENLWVGTNHGVNLYNRNTNDFKIIDILKTKGGRNYISSFVEDDQNNLWVGTFGGVRKIDKENHLLKDVFKTTNPSLSNSKVYSLFYDKEHGVLVGTNAGLKSFNPETGFPIELPLSIKENKLFHQNRILKIVKDHQGDLWFATERAGVYMFSKRSNKFIAIKHLESDKNTISSNNVKDILSIDTNTIWFATDNGLNVFKKDTQEFFSYQHNQIIASTISDNNITSLLKDRENSVWLGTKIGSINFYNECNSNFVNINESIEGEFGLNNSIVNALASDVDGSLWAGTNGGGLNHLNFKTSVRKSYFINSFNGNGANVINSVENKNENTLLCGTLIGLFEFNKKKKTFRKITINDKDVQVTSLAVDNETIWVGTDGNGLIEVSKNGDIKNYIKDTSKNSISDNFIIDINKVEEGLWISTQFGLDFYNKNTSTFTTYFKSEKAYSLPNNTLTTVFTDSKNRLWIGLGYGGLTYFDKNNNKFYLIDEGLGLTDDTIKSIAEDNDGNLWVSSNNLLFKIKFNEFSIPFIKSNLEILSYGTKNGITVKSYSINCSENIENKIAFGGGKGFVLFDPNTIKKTKKESEIVLTKLMVNNEEVKFSIDNPILKKDISEASEITVNHNQKFIGLQFSSLNFIHTEKNNYAYKLESTFDKGDWQNIGTQNNINLAALEAGTYVLKLKSLHQEGLENPTLVKSLKIKILPPWWQTNLAYFLYLLLLLSIIFLIMNFIRSKMYIKQALVLKQTESIRQKELYNMKLDFFTNISHEIRTPLTLIKGPVEELLELNKEDEKNYKKLLNIKKNSERLLNLINELLDFRKIESKQAKLFCEEKDIVQFCFDIFESFKGLAVKKNIDYKFVMNSKAIPLLFDTYQMEKVIYNLLGNAFKFTKKNGKIVLSIEEVAEDNNWVEIKIKDNGIGIPKGSKTNVFKSFFQLNERGYKNVGSGIGLALSKTIVELHLGKLTIENEDSSWTNTVFKISLQKGKEHLKTPYAIENKITIDDPVSIIPTIETPISQIIQNNNGSHEQENFENDTSKKTLLIIDDERDIRQFITDILQEEYHIIDFSKAQDALDYMVKEIPDLIICDVMMPEMDGFEFCKHIKTSEGTNHIPIILLTAKASTQSRIEGLTIGADAYISKPFSIKVLKLNIINLLSSKEILRQKFSGSFIIDSKLDKIDDPDELFIKKLMKLIEQNIENPEFDVNGLVSEIGMSRTVLYKKVKALTNHSVASLIKYLRLKKASEILIKTNCNVSEVTYLVGFNDRKHFSKEFKKVFEVSPSEYRKKMLEK</sequence>
<dbReference type="SUPFAM" id="SSF55874">
    <property type="entry name" value="ATPase domain of HSP90 chaperone/DNA topoisomerase II/histidine kinase"/>
    <property type="match status" value="1"/>
</dbReference>
<dbReference type="Proteomes" id="UP000232721">
    <property type="component" value="Chromosome"/>
</dbReference>
<dbReference type="InterPro" id="IPR018060">
    <property type="entry name" value="HTH_AraC"/>
</dbReference>
<dbReference type="GO" id="GO:0016301">
    <property type="term" value="F:kinase activity"/>
    <property type="evidence" value="ECO:0007669"/>
    <property type="project" value="UniProtKB-KW"/>
</dbReference>
<dbReference type="Gene3D" id="3.30.565.10">
    <property type="entry name" value="Histidine kinase-like ATPase, C-terminal domain"/>
    <property type="match status" value="1"/>
</dbReference>
<feature type="modified residue" description="4-aspartylphosphate" evidence="7">
    <location>
        <position position="1172"/>
    </location>
</feature>
<evidence type="ECO:0000256" key="7">
    <source>
        <dbReference type="PROSITE-ProRule" id="PRU00169"/>
    </source>
</evidence>
<dbReference type="CDD" id="cd00075">
    <property type="entry name" value="HATPase"/>
    <property type="match status" value="1"/>
</dbReference>
<feature type="domain" description="Response regulatory" evidence="12">
    <location>
        <begin position="1124"/>
        <end position="1239"/>
    </location>
</feature>
<keyword evidence="5" id="KW-0238">DNA-binding</keyword>
<keyword evidence="8" id="KW-1133">Transmembrane helix</keyword>
<dbReference type="InterPro" id="IPR009057">
    <property type="entry name" value="Homeodomain-like_sf"/>
</dbReference>
<dbReference type="SUPFAM" id="SSF52172">
    <property type="entry name" value="CheY-like"/>
    <property type="match status" value="1"/>
</dbReference>
<dbReference type="EMBL" id="CP019336">
    <property type="protein sequence ID" value="AUC23544.1"/>
    <property type="molecule type" value="Genomic_DNA"/>
</dbReference>
<dbReference type="SUPFAM" id="SSF47384">
    <property type="entry name" value="Homodimeric domain of signal transducing histidine kinase"/>
    <property type="match status" value="1"/>
</dbReference>
<dbReference type="PRINTS" id="PR00344">
    <property type="entry name" value="BCTRLSENSOR"/>
</dbReference>
<evidence type="ECO:0000259" key="11">
    <source>
        <dbReference type="PROSITE" id="PS50109"/>
    </source>
</evidence>
<dbReference type="SUPFAM" id="SSF46689">
    <property type="entry name" value="Homeodomain-like"/>
    <property type="match status" value="1"/>
</dbReference>
<dbReference type="Gene3D" id="2.130.10.10">
    <property type="entry name" value="YVTN repeat-like/Quinoprotein amine dehydrogenase"/>
    <property type="match status" value="2"/>
</dbReference>
<evidence type="ECO:0000256" key="6">
    <source>
        <dbReference type="ARBA" id="ARBA00023163"/>
    </source>
</evidence>
<evidence type="ECO:0000256" key="8">
    <source>
        <dbReference type="SAM" id="Phobius"/>
    </source>
</evidence>
<dbReference type="InterPro" id="IPR001789">
    <property type="entry name" value="Sig_transdc_resp-reg_receiver"/>
</dbReference>
<keyword evidence="13" id="KW-0808">Transferase</keyword>
<dbReference type="InterPro" id="IPR018062">
    <property type="entry name" value="HTH_AraC-typ_CS"/>
</dbReference>
<dbReference type="Pfam" id="PF12833">
    <property type="entry name" value="HTH_18"/>
    <property type="match status" value="1"/>
</dbReference>
<keyword evidence="8" id="KW-0472">Membrane</keyword>
<dbReference type="PROSITE" id="PS00041">
    <property type="entry name" value="HTH_ARAC_FAMILY_1"/>
    <property type="match status" value="1"/>
</dbReference>
<organism evidence="13 14">
    <name type="scientific">Polaribacter sejongensis</name>
    <dbReference type="NCBI Taxonomy" id="985043"/>
    <lineage>
        <taxon>Bacteria</taxon>
        <taxon>Pseudomonadati</taxon>
        <taxon>Bacteroidota</taxon>
        <taxon>Flavobacteriia</taxon>
        <taxon>Flavobacteriales</taxon>
        <taxon>Flavobacteriaceae</taxon>
    </lineage>
</organism>
<feature type="domain" description="HTH araC/xylS-type" evidence="10">
    <location>
        <begin position="1271"/>
        <end position="1370"/>
    </location>
</feature>
<dbReference type="PANTHER" id="PTHR43547:SF2">
    <property type="entry name" value="HYBRID SIGNAL TRANSDUCTION HISTIDINE KINASE C"/>
    <property type="match status" value="1"/>
</dbReference>
<dbReference type="InterPro" id="IPR036890">
    <property type="entry name" value="HATPase_C_sf"/>
</dbReference>
<evidence type="ECO:0000256" key="9">
    <source>
        <dbReference type="SAM" id="SignalP"/>
    </source>
</evidence>
<dbReference type="CDD" id="cd17574">
    <property type="entry name" value="REC_OmpR"/>
    <property type="match status" value="1"/>
</dbReference>
<comment type="catalytic activity">
    <reaction evidence="1">
        <text>ATP + protein L-histidine = ADP + protein N-phospho-L-histidine.</text>
        <dbReference type="EC" id="2.7.13.3"/>
    </reaction>
</comment>
<dbReference type="RefSeq" id="WP_208889575.1">
    <property type="nucleotide sequence ID" value="NZ_CP019336.1"/>
</dbReference>
<proteinExistence type="predicted"/>
<dbReference type="SMART" id="SM00388">
    <property type="entry name" value="HisKA"/>
    <property type="match status" value="1"/>
</dbReference>
<dbReference type="PANTHER" id="PTHR43547">
    <property type="entry name" value="TWO-COMPONENT HISTIDINE KINASE"/>
    <property type="match status" value="1"/>
</dbReference>
<dbReference type="Gene3D" id="1.10.10.60">
    <property type="entry name" value="Homeodomain-like"/>
    <property type="match status" value="1"/>
</dbReference>
<dbReference type="InterPro" id="IPR011110">
    <property type="entry name" value="Reg_prop"/>
</dbReference>
<reference evidence="13 14" key="1">
    <citation type="submission" date="2017-02" db="EMBL/GenBank/DDBJ databases">
        <title>Trade-off between light-utilization and light-protection in marine flavobacteria.</title>
        <authorList>
            <person name="Kumagai Y."/>
            <person name="Yoshizawa S."/>
            <person name="Kogure K."/>
            <person name="Iwasaki W."/>
        </authorList>
    </citation>
    <scope>NUCLEOTIDE SEQUENCE [LARGE SCALE GENOMIC DNA]</scope>
    <source>
        <strain evidence="13 14">KCTC 23670</strain>
    </source>
</reference>
<evidence type="ECO:0000256" key="2">
    <source>
        <dbReference type="ARBA" id="ARBA00012438"/>
    </source>
</evidence>
<dbReference type="EC" id="2.7.13.3" evidence="2"/>
<dbReference type="SMART" id="SM00342">
    <property type="entry name" value="HTH_ARAC"/>
    <property type="match status" value="1"/>
</dbReference>
<keyword evidence="4" id="KW-0805">Transcription regulation</keyword>
<name>A0ABN5FAD0_9FLAO</name>
<dbReference type="InterPro" id="IPR011006">
    <property type="entry name" value="CheY-like_superfamily"/>
</dbReference>
<dbReference type="PROSITE" id="PS01124">
    <property type="entry name" value="HTH_ARAC_FAMILY_2"/>
    <property type="match status" value="1"/>
</dbReference>
<dbReference type="InterPro" id="IPR013783">
    <property type="entry name" value="Ig-like_fold"/>
</dbReference>
<evidence type="ECO:0000256" key="5">
    <source>
        <dbReference type="ARBA" id="ARBA00023125"/>
    </source>
</evidence>
<dbReference type="SUPFAM" id="SSF63829">
    <property type="entry name" value="Calcium-dependent phosphotriesterase"/>
    <property type="match status" value="3"/>
</dbReference>
<feature type="chain" id="PRO_5047436819" description="histidine kinase" evidence="9">
    <location>
        <begin position="20"/>
        <end position="1374"/>
    </location>
</feature>
<dbReference type="CDD" id="cd00082">
    <property type="entry name" value="HisKA"/>
    <property type="match status" value="1"/>
</dbReference>
<evidence type="ECO:0000259" key="12">
    <source>
        <dbReference type="PROSITE" id="PS50110"/>
    </source>
</evidence>
<evidence type="ECO:0000256" key="1">
    <source>
        <dbReference type="ARBA" id="ARBA00000085"/>
    </source>
</evidence>
<keyword evidence="9" id="KW-0732">Signal</keyword>
<feature type="transmembrane region" description="Helical" evidence="8">
    <location>
        <begin position="797"/>
        <end position="817"/>
    </location>
</feature>
<dbReference type="InterPro" id="IPR036097">
    <property type="entry name" value="HisK_dim/P_sf"/>
</dbReference>
<keyword evidence="3 7" id="KW-0597">Phosphoprotein</keyword>
<keyword evidence="14" id="KW-1185">Reference proteome</keyword>
<dbReference type="SMART" id="SM00448">
    <property type="entry name" value="REC"/>
    <property type="match status" value="1"/>
</dbReference>
<evidence type="ECO:0000256" key="3">
    <source>
        <dbReference type="ARBA" id="ARBA00022553"/>
    </source>
</evidence>
<keyword evidence="8" id="KW-0812">Transmembrane</keyword>
<keyword evidence="6" id="KW-0804">Transcription</keyword>
<dbReference type="Pfam" id="PF00512">
    <property type="entry name" value="HisKA"/>
    <property type="match status" value="1"/>
</dbReference>
<gene>
    <name evidence="13" type="ORF">BTO15_16190</name>
</gene>
<evidence type="ECO:0000259" key="10">
    <source>
        <dbReference type="PROSITE" id="PS01124"/>
    </source>
</evidence>
<protein>
    <recommendedName>
        <fullName evidence="2">histidine kinase</fullName>
        <ecNumber evidence="2">2.7.13.3</ecNumber>
    </recommendedName>
</protein>
<dbReference type="SMART" id="SM00387">
    <property type="entry name" value="HATPase_c"/>
    <property type="match status" value="1"/>
</dbReference>
<evidence type="ECO:0000313" key="14">
    <source>
        <dbReference type="Proteomes" id="UP000232721"/>
    </source>
</evidence>
<dbReference type="PROSITE" id="PS50109">
    <property type="entry name" value="HIS_KIN"/>
    <property type="match status" value="1"/>
</dbReference>
<dbReference type="Pfam" id="PF00072">
    <property type="entry name" value="Response_reg"/>
    <property type="match status" value="1"/>
</dbReference>
<feature type="domain" description="Histidine kinase" evidence="11">
    <location>
        <begin position="850"/>
        <end position="1071"/>
    </location>
</feature>
<dbReference type="InterPro" id="IPR015943">
    <property type="entry name" value="WD40/YVTN_repeat-like_dom_sf"/>
</dbReference>
<dbReference type="InterPro" id="IPR003594">
    <property type="entry name" value="HATPase_dom"/>
</dbReference>
<dbReference type="InterPro" id="IPR003661">
    <property type="entry name" value="HisK_dim/P_dom"/>
</dbReference>
<dbReference type="Gene3D" id="2.60.40.10">
    <property type="entry name" value="Immunoglobulins"/>
    <property type="match status" value="1"/>
</dbReference>
<dbReference type="InterPro" id="IPR004358">
    <property type="entry name" value="Sig_transdc_His_kin-like_C"/>
</dbReference>
<accession>A0ABN5FAD0</accession>
<evidence type="ECO:0000256" key="4">
    <source>
        <dbReference type="ARBA" id="ARBA00023015"/>
    </source>
</evidence>
<dbReference type="Gene3D" id="3.40.50.2300">
    <property type="match status" value="1"/>
</dbReference>
<dbReference type="PROSITE" id="PS50110">
    <property type="entry name" value="RESPONSE_REGULATORY"/>
    <property type="match status" value="1"/>
</dbReference>